<dbReference type="AlphaFoldDB" id="A0AAV7UQB4"/>
<gene>
    <name evidence="2" type="ORF">NDU88_000095</name>
</gene>
<dbReference type="EMBL" id="JANPWB010000004">
    <property type="protein sequence ID" value="KAJ1190776.1"/>
    <property type="molecule type" value="Genomic_DNA"/>
</dbReference>
<evidence type="ECO:0000313" key="3">
    <source>
        <dbReference type="Proteomes" id="UP001066276"/>
    </source>
</evidence>
<sequence>MATGAPGSPPRHQIRHRGPALCGGLEEKRETRSIPWVLRRGQAKTQRPLARPGATDSRDGGLEPATRLSELGPPETVVPSEPPPPLTA</sequence>
<dbReference type="Proteomes" id="UP001066276">
    <property type="component" value="Chromosome 2_2"/>
</dbReference>
<name>A0AAV7UQB4_PLEWA</name>
<reference evidence="2" key="1">
    <citation type="journal article" date="2022" name="bioRxiv">
        <title>Sequencing and chromosome-scale assembly of the giantPleurodeles waltlgenome.</title>
        <authorList>
            <person name="Brown T."/>
            <person name="Elewa A."/>
            <person name="Iarovenko S."/>
            <person name="Subramanian E."/>
            <person name="Araus A.J."/>
            <person name="Petzold A."/>
            <person name="Susuki M."/>
            <person name="Suzuki K.-i.T."/>
            <person name="Hayashi T."/>
            <person name="Toyoda A."/>
            <person name="Oliveira C."/>
            <person name="Osipova E."/>
            <person name="Leigh N.D."/>
            <person name="Simon A."/>
            <person name="Yun M.H."/>
        </authorList>
    </citation>
    <scope>NUCLEOTIDE SEQUENCE</scope>
    <source>
        <strain evidence="2">20211129_DDA</strain>
        <tissue evidence="2">Liver</tissue>
    </source>
</reference>
<keyword evidence="3" id="KW-1185">Reference proteome</keyword>
<evidence type="ECO:0000256" key="1">
    <source>
        <dbReference type="SAM" id="MobiDB-lite"/>
    </source>
</evidence>
<protein>
    <submittedName>
        <fullName evidence="2">Uncharacterized protein</fullName>
    </submittedName>
</protein>
<proteinExistence type="predicted"/>
<feature type="region of interest" description="Disordered" evidence="1">
    <location>
        <begin position="1"/>
        <end position="88"/>
    </location>
</feature>
<organism evidence="2 3">
    <name type="scientific">Pleurodeles waltl</name>
    <name type="common">Iberian ribbed newt</name>
    <dbReference type="NCBI Taxonomy" id="8319"/>
    <lineage>
        <taxon>Eukaryota</taxon>
        <taxon>Metazoa</taxon>
        <taxon>Chordata</taxon>
        <taxon>Craniata</taxon>
        <taxon>Vertebrata</taxon>
        <taxon>Euteleostomi</taxon>
        <taxon>Amphibia</taxon>
        <taxon>Batrachia</taxon>
        <taxon>Caudata</taxon>
        <taxon>Salamandroidea</taxon>
        <taxon>Salamandridae</taxon>
        <taxon>Pleurodelinae</taxon>
        <taxon>Pleurodeles</taxon>
    </lineage>
</organism>
<accession>A0AAV7UQB4</accession>
<comment type="caution">
    <text evidence="2">The sequence shown here is derived from an EMBL/GenBank/DDBJ whole genome shotgun (WGS) entry which is preliminary data.</text>
</comment>
<evidence type="ECO:0000313" key="2">
    <source>
        <dbReference type="EMBL" id="KAJ1190776.1"/>
    </source>
</evidence>